<comment type="caution">
    <text evidence="7">The sequence shown here is derived from an EMBL/GenBank/DDBJ whole genome shotgun (WGS) entry which is preliminary data.</text>
</comment>
<dbReference type="PROSITE" id="PS00445">
    <property type="entry name" value="FGGY_KINASES_2"/>
    <property type="match status" value="1"/>
</dbReference>
<feature type="domain" description="Carbohydrate kinase FGGY N-terminal" evidence="5">
    <location>
        <begin position="5"/>
        <end position="249"/>
    </location>
</feature>
<gene>
    <name evidence="7" type="ORF">C5L14_00515</name>
</gene>
<dbReference type="PANTHER" id="PTHR43095:SF5">
    <property type="entry name" value="XYLULOSE KINASE"/>
    <property type="match status" value="1"/>
</dbReference>
<dbReference type="InterPro" id="IPR050406">
    <property type="entry name" value="FGGY_Carb_Kinase"/>
</dbReference>
<feature type="domain" description="Carbohydrate kinase FGGY C-terminal" evidence="6">
    <location>
        <begin position="288"/>
        <end position="456"/>
    </location>
</feature>
<evidence type="ECO:0000259" key="5">
    <source>
        <dbReference type="Pfam" id="PF00370"/>
    </source>
</evidence>
<dbReference type="InterPro" id="IPR018483">
    <property type="entry name" value="Carb_kinase_FGGY_CS"/>
</dbReference>
<dbReference type="Proteomes" id="UP000237682">
    <property type="component" value="Unassembled WGS sequence"/>
</dbReference>
<keyword evidence="8" id="KW-1185">Reference proteome</keyword>
<evidence type="ECO:0000256" key="2">
    <source>
        <dbReference type="ARBA" id="ARBA00022679"/>
    </source>
</evidence>
<dbReference type="PIRSF" id="PIRSF000538">
    <property type="entry name" value="GlpK"/>
    <property type="match status" value="1"/>
</dbReference>
<evidence type="ECO:0000313" key="7">
    <source>
        <dbReference type="EMBL" id="PRH89112.1"/>
    </source>
</evidence>
<protein>
    <submittedName>
        <fullName evidence="7">Xylulose kinase</fullName>
    </submittedName>
</protein>
<comment type="similarity">
    <text evidence="1 4">Belongs to the FGGY kinase family.</text>
</comment>
<organism evidence="7 8">
    <name type="scientific">Labrys okinawensis</name>
    <dbReference type="NCBI Taxonomy" id="346911"/>
    <lineage>
        <taxon>Bacteria</taxon>
        <taxon>Pseudomonadati</taxon>
        <taxon>Pseudomonadota</taxon>
        <taxon>Alphaproteobacteria</taxon>
        <taxon>Hyphomicrobiales</taxon>
        <taxon>Xanthobacteraceae</taxon>
        <taxon>Labrys</taxon>
    </lineage>
</organism>
<evidence type="ECO:0000256" key="1">
    <source>
        <dbReference type="ARBA" id="ARBA00009156"/>
    </source>
</evidence>
<dbReference type="PANTHER" id="PTHR43095">
    <property type="entry name" value="SUGAR KINASE"/>
    <property type="match status" value="1"/>
</dbReference>
<proteinExistence type="inferred from homology"/>
<dbReference type="SUPFAM" id="SSF53067">
    <property type="entry name" value="Actin-like ATPase domain"/>
    <property type="match status" value="2"/>
</dbReference>
<dbReference type="InterPro" id="IPR018485">
    <property type="entry name" value="FGGY_C"/>
</dbReference>
<evidence type="ECO:0000259" key="6">
    <source>
        <dbReference type="Pfam" id="PF02782"/>
    </source>
</evidence>
<dbReference type="GO" id="GO:0005975">
    <property type="term" value="P:carbohydrate metabolic process"/>
    <property type="evidence" value="ECO:0007669"/>
    <property type="project" value="InterPro"/>
</dbReference>
<dbReference type="Pfam" id="PF02782">
    <property type="entry name" value="FGGY_C"/>
    <property type="match status" value="1"/>
</dbReference>
<evidence type="ECO:0000313" key="8">
    <source>
        <dbReference type="Proteomes" id="UP000237682"/>
    </source>
</evidence>
<dbReference type="AlphaFoldDB" id="A0A2S9QIG4"/>
<sequence length="518" mass="56045">MAKAVIGIDIGTTGTKTGIYDETGRLLGSAFEESVLIYPKAGWVEQRPDDIEGSVHRTIRAAMETGGVNPSDVAAIALDGQMGGVCTIDADWNAPTHYDSWLDNRCAAYLPRLKERGMEILKASGCTPSYNHGPKILYWKHEFPEIWSRVRAFVQPAAYVAGRLAGLKGEDAFIDRTYLNFSTFADTARCRWNEDLLADFGLDTGKLPRIVEPWEIVGRLTHAAAEATGLRQGTPIAAGCGDQAANVLGGGIVDPGMIYDAAGTASVFSIVLDTFATDTAYQALMTCPHVVPGLYYAMAYVAGGGLNLRWFRDAVCHAEKAGWEREGRNPYDELGRLAEAAPPGADKLIFLPHLGGRNTPNNTDMRGAFIGLTWRHEKSHMVRAIMESIGYEYLLYLRSVKTLAPDLVPTRITGIGGGARSQTFRQIKADILGLDYGQLDRDEFGTLGSAIVAGKAVGLFEDIAATARSFVKTVGEPVEADGANTAFYRDYAAYYADMLEESAGFFARLSALGRPLSA</sequence>
<name>A0A2S9QIG4_9HYPH</name>
<dbReference type="RefSeq" id="WP_105860078.1">
    <property type="nucleotide sequence ID" value="NZ_PUEJ01000001.1"/>
</dbReference>
<dbReference type="InterPro" id="IPR043129">
    <property type="entry name" value="ATPase_NBD"/>
</dbReference>
<dbReference type="GO" id="GO:0016773">
    <property type="term" value="F:phosphotransferase activity, alcohol group as acceptor"/>
    <property type="evidence" value="ECO:0007669"/>
    <property type="project" value="InterPro"/>
</dbReference>
<accession>A0A2S9QIG4</accession>
<evidence type="ECO:0000256" key="3">
    <source>
        <dbReference type="ARBA" id="ARBA00022777"/>
    </source>
</evidence>
<evidence type="ECO:0000256" key="4">
    <source>
        <dbReference type="RuleBase" id="RU003733"/>
    </source>
</evidence>
<keyword evidence="2 4" id="KW-0808">Transferase</keyword>
<reference evidence="7 8" key="1">
    <citation type="submission" date="2018-02" db="EMBL/GenBank/DDBJ databases">
        <title>Whole genome sequencing of endophytic bacterium.</title>
        <authorList>
            <person name="Eedara R."/>
            <person name="Podile A.R."/>
        </authorList>
    </citation>
    <scope>NUCLEOTIDE SEQUENCE [LARGE SCALE GENOMIC DNA]</scope>
    <source>
        <strain evidence="7 8">RP1T</strain>
    </source>
</reference>
<keyword evidence="3 4" id="KW-0418">Kinase</keyword>
<dbReference type="GO" id="GO:0016301">
    <property type="term" value="F:kinase activity"/>
    <property type="evidence" value="ECO:0007669"/>
    <property type="project" value="UniProtKB-KW"/>
</dbReference>
<dbReference type="Pfam" id="PF00370">
    <property type="entry name" value="FGGY_N"/>
    <property type="match status" value="1"/>
</dbReference>
<dbReference type="InterPro" id="IPR018484">
    <property type="entry name" value="FGGY_N"/>
</dbReference>
<dbReference type="CDD" id="cd00366">
    <property type="entry name" value="ASKHA_NBD_FGGY"/>
    <property type="match status" value="1"/>
</dbReference>
<dbReference type="InterPro" id="IPR000577">
    <property type="entry name" value="Carb_kinase_FGGY"/>
</dbReference>
<dbReference type="Gene3D" id="3.30.420.40">
    <property type="match status" value="2"/>
</dbReference>
<dbReference type="OrthoDB" id="9805576at2"/>
<dbReference type="EMBL" id="PUEJ01000001">
    <property type="protein sequence ID" value="PRH89112.1"/>
    <property type="molecule type" value="Genomic_DNA"/>
</dbReference>